<evidence type="ECO:0000256" key="1">
    <source>
        <dbReference type="SAM" id="Phobius"/>
    </source>
</evidence>
<reference evidence="3" key="1">
    <citation type="submission" date="2016-06" db="EMBL/GenBank/DDBJ databases">
        <authorList>
            <person name="Varghese N."/>
            <person name="Submissions Spin"/>
        </authorList>
    </citation>
    <scope>NUCLEOTIDE SEQUENCE [LARGE SCALE GENOMIC DNA]</scope>
    <source>
        <strain evidence="3">DSM 44875</strain>
    </source>
</reference>
<keyword evidence="1" id="KW-0472">Membrane</keyword>
<feature type="transmembrane region" description="Helical" evidence="1">
    <location>
        <begin position="104"/>
        <end position="124"/>
    </location>
</feature>
<keyword evidence="3" id="KW-1185">Reference proteome</keyword>
<feature type="transmembrane region" description="Helical" evidence="1">
    <location>
        <begin position="144"/>
        <end position="163"/>
    </location>
</feature>
<sequence>MPGRSTHCQAGAMTDTDVRVSRQPFHLVRTAAVGAPVLLLLYGVLRIIDGLDGDHGPGWAWDLGHALFLVAFVLFAGLVVGLRRLLGSAGAVGSSIRPRTGLRVLLDVATVAGLVGVVAFLWVILGDLFPRLGDAAPLPDPLMAVGPLLFQFGLLTLLVRAAVGRPRLIPGWGPPLVLLGFVAIAVNLDLLPIGAALILSGLLPLWHRVH</sequence>
<accession>A0A1C4VVZ5</accession>
<organism evidence="2 3">
    <name type="scientific">Micromonospora coriariae</name>
    <dbReference type="NCBI Taxonomy" id="285665"/>
    <lineage>
        <taxon>Bacteria</taxon>
        <taxon>Bacillati</taxon>
        <taxon>Actinomycetota</taxon>
        <taxon>Actinomycetes</taxon>
        <taxon>Micromonosporales</taxon>
        <taxon>Micromonosporaceae</taxon>
        <taxon>Micromonospora</taxon>
    </lineage>
</organism>
<evidence type="ECO:0000313" key="2">
    <source>
        <dbReference type="EMBL" id="SCE88194.1"/>
    </source>
</evidence>
<gene>
    <name evidence="2" type="ORF">GA0070607_2743</name>
</gene>
<evidence type="ECO:0000313" key="3">
    <source>
        <dbReference type="Proteomes" id="UP000198243"/>
    </source>
</evidence>
<feature type="transmembrane region" description="Helical" evidence="1">
    <location>
        <begin position="65"/>
        <end position="83"/>
    </location>
</feature>
<protein>
    <submittedName>
        <fullName evidence="2">Uncharacterized protein</fullName>
    </submittedName>
</protein>
<dbReference type="AlphaFoldDB" id="A0A1C4VVZ5"/>
<dbReference type="EMBL" id="LT607412">
    <property type="protein sequence ID" value="SCE88194.1"/>
    <property type="molecule type" value="Genomic_DNA"/>
</dbReference>
<name>A0A1C4VVZ5_9ACTN</name>
<keyword evidence="1" id="KW-0812">Transmembrane</keyword>
<proteinExistence type="predicted"/>
<feature type="transmembrane region" description="Helical" evidence="1">
    <location>
        <begin position="175"/>
        <end position="203"/>
    </location>
</feature>
<feature type="transmembrane region" description="Helical" evidence="1">
    <location>
        <begin position="27"/>
        <end position="45"/>
    </location>
</feature>
<keyword evidence="1" id="KW-1133">Transmembrane helix</keyword>
<dbReference type="Proteomes" id="UP000198243">
    <property type="component" value="Chromosome I"/>
</dbReference>